<evidence type="ECO:0000256" key="6">
    <source>
        <dbReference type="ARBA" id="ARBA00022729"/>
    </source>
</evidence>
<dbReference type="Pfam" id="PF13855">
    <property type="entry name" value="LRR_8"/>
    <property type="match status" value="2"/>
</dbReference>
<dbReference type="GeneID" id="103066043"/>
<dbReference type="FunFam" id="3.80.10.10:FF:000015">
    <property type="entry name" value="Leucine rich repeat containing 38"/>
    <property type="match status" value="1"/>
</dbReference>
<evidence type="ECO:0000256" key="2">
    <source>
        <dbReference type="ARBA" id="ARBA00022448"/>
    </source>
</evidence>
<evidence type="ECO:0000256" key="14">
    <source>
        <dbReference type="SAM" id="SignalP"/>
    </source>
</evidence>
<sequence length="315" mass="35280">MASSSWDRAFFLPAADCSFSGRRRQRALTVLAVLLFLPLSSASSCPDICSCSLGEVNCMDHRLRFVPVQLPTNTTTLLLDYNRIAALRNRTFVTQKVLRQLSLRSNVLARIHRLALVGLSELQELDLSENYLSLLHPETFLPVPSLRTLKLGNNKLLRLEPEIPGALPHLKALFVHSNALPSLSPGFFENLPSVSYLTLEDNPWTCSCGIRPLFQWLIKNTDKVPEVNSVTCKRPAYLAQYPVSALGNKSFARCQEHWTHLRDYTFFLLIGPSTFLASICVCILVGSLAVARLKLMTGSYVWLWALVRRAGNPLQ</sequence>
<evidence type="ECO:0000256" key="11">
    <source>
        <dbReference type="ARBA" id="ARBA00023157"/>
    </source>
</evidence>
<evidence type="ECO:0000313" key="17">
    <source>
        <dbReference type="Proteomes" id="UP000695026"/>
    </source>
</evidence>
<dbReference type="KEGG" id="pbi:103066043"/>
<keyword evidence="7" id="KW-0677">Repeat</keyword>
<keyword evidence="17" id="KW-1185">Reference proteome</keyword>
<protein>
    <submittedName>
        <fullName evidence="18">Leucine-rich repeat-containing protein 26</fullName>
    </submittedName>
</protein>
<dbReference type="SMART" id="SM00082">
    <property type="entry name" value="LRRCT"/>
    <property type="match status" value="1"/>
</dbReference>
<keyword evidence="11" id="KW-1015">Disulfide bond</keyword>
<feature type="transmembrane region" description="Helical" evidence="13">
    <location>
        <begin position="264"/>
        <end position="290"/>
    </location>
</feature>
<dbReference type="Gene3D" id="3.80.10.10">
    <property type="entry name" value="Ribonuclease Inhibitor"/>
    <property type="match status" value="2"/>
</dbReference>
<keyword evidence="10 13" id="KW-0472">Membrane</keyword>
<keyword evidence="9" id="KW-0406">Ion transport</keyword>
<evidence type="ECO:0000256" key="7">
    <source>
        <dbReference type="ARBA" id="ARBA00022737"/>
    </source>
</evidence>
<dbReference type="RefSeq" id="XP_007429026.1">
    <property type="nucleotide sequence ID" value="XM_007428964.3"/>
</dbReference>
<evidence type="ECO:0000256" key="4">
    <source>
        <dbReference type="ARBA" id="ARBA00022614"/>
    </source>
</evidence>
<dbReference type="Proteomes" id="UP000695026">
    <property type="component" value="Unplaced"/>
</dbReference>
<dbReference type="InterPro" id="IPR000483">
    <property type="entry name" value="Cys-rich_flank_reg_C"/>
</dbReference>
<keyword evidence="3" id="KW-1003">Cell membrane</keyword>
<comment type="subcellular location">
    <subcellularLocation>
        <location evidence="1">Cell membrane</location>
        <topology evidence="1">Single-pass membrane protein</topology>
    </subcellularLocation>
</comment>
<proteinExistence type="predicted"/>
<dbReference type="GO" id="GO:0071805">
    <property type="term" value="P:potassium ion transmembrane transport"/>
    <property type="evidence" value="ECO:0007669"/>
    <property type="project" value="UniProtKB-ARBA"/>
</dbReference>
<accession>A0A9F2QWR1</accession>
<evidence type="ECO:0000313" key="18">
    <source>
        <dbReference type="RefSeq" id="XP_007429026.1"/>
    </source>
</evidence>
<dbReference type="PANTHER" id="PTHR24369:SF211">
    <property type="entry name" value="LEUCINE-RICH REPEAT-CONTAINING PROTEIN 15-LIKE"/>
    <property type="match status" value="1"/>
</dbReference>
<evidence type="ECO:0000259" key="16">
    <source>
        <dbReference type="SMART" id="SM00082"/>
    </source>
</evidence>
<dbReference type="SUPFAM" id="SSF52058">
    <property type="entry name" value="L domain-like"/>
    <property type="match status" value="1"/>
</dbReference>
<feature type="domain" description="LRRCT" evidence="16">
    <location>
        <begin position="202"/>
        <end position="255"/>
    </location>
</feature>
<dbReference type="InterPro" id="IPR001611">
    <property type="entry name" value="Leu-rich_rpt"/>
</dbReference>
<dbReference type="OrthoDB" id="676979at2759"/>
<gene>
    <name evidence="18" type="primary">LRRC26</name>
</gene>
<reference evidence="18" key="1">
    <citation type="submission" date="2025-08" db="UniProtKB">
        <authorList>
            <consortium name="RefSeq"/>
        </authorList>
    </citation>
    <scope>IDENTIFICATION</scope>
    <source>
        <tissue evidence="18">Liver</tissue>
    </source>
</reference>
<evidence type="ECO:0000256" key="5">
    <source>
        <dbReference type="ARBA" id="ARBA00022692"/>
    </source>
</evidence>
<evidence type="ECO:0000256" key="8">
    <source>
        <dbReference type="ARBA" id="ARBA00022989"/>
    </source>
</evidence>
<name>A0A9F2QWR1_PYTBI</name>
<evidence type="ECO:0000256" key="3">
    <source>
        <dbReference type="ARBA" id="ARBA00022475"/>
    </source>
</evidence>
<evidence type="ECO:0000256" key="12">
    <source>
        <dbReference type="ARBA" id="ARBA00023303"/>
    </source>
</evidence>
<evidence type="ECO:0000256" key="10">
    <source>
        <dbReference type="ARBA" id="ARBA00023136"/>
    </source>
</evidence>
<dbReference type="OMA" id="DAAFSHC"/>
<dbReference type="PANTHER" id="PTHR24369">
    <property type="entry name" value="ANTIGEN BSP, PUTATIVE-RELATED"/>
    <property type="match status" value="1"/>
</dbReference>
<dbReference type="PROSITE" id="PS51450">
    <property type="entry name" value="LRR"/>
    <property type="match status" value="1"/>
</dbReference>
<dbReference type="AlphaFoldDB" id="A0A9F2QWR1"/>
<evidence type="ECO:0000256" key="1">
    <source>
        <dbReference type="ARBA" id="ARBA00004162"/>
    </source>
</evidence>
<dbReference type="InterPro" id="IPR032675">
    <property type="entry name" value="LRR_dom_sf"/>
</dbReference>
<evidence type="ECO:0000256" key="13">
    <source>
        <dbReference type="SAM" id="Phobius"/>
    </source>
</evidence>
<dbReference type="SMART" id="SM00369">
    <property type="entry name" value="LRR_TYP"/>
    <property type="match status" value="4"/>
</dbReference>
<feature type="chain" id="PRO_5039928561" evidence="14">
    <location>
        <begin position="43"/>
        <end position="315"/>
    </location>
</feature>
<evidence type="ECO:0000256" key="9">
    <source>
        <dbReference type="ARBA" id="ARBA00023065"/>
    </source>
</evidence>
<dbReference type="InterPro" id="IPR000372">
    <property type="entry name" value="LRRNT"/>
</dbReference>
<keyword evidence="8 13" id="KW-1133">Transmembrane helix</keyword>
<dbReference type="InterPro" id="IPR050541">
    <property type="entry name" value="LRR_TM_domain-containing"/>
</dbReference>
<keyword evidence="4" id="KW-0433">Leucine-rich repeat</keyword>
<keyword evidence="5 13" id="KW-0812">Transmembrane</keyword>
<dbReference type="SMART" id="SM00013">
    <property type="entry name" value="LRRNT"/>
    <property type="match status" value="1"/>
</dbReference>
<keyword evidence="6 14" id="KW-0732">Signal</keyword>
<evidence type="ECO:0000259" key="15">
    <source>
        <dbReference type="SMART" id="SM00013"/>
    </source>
</evidence>
<feature type="signal peptide" evidence="14">
    <location>
        <begin position="1"/>
        <end position="42"/>
    </location>
</feature>
<dbReference type="CTD" id="389816"/>
<feature type="domain" description="LRRNT" evidence="15">
    <location>
        <begin position="44"/>
        <end position="76"/>
    </location>
</feature>
<organism evidence="17 18">
    <name type="scientific">Python bivittatus</name>
    <name type="common">Burmese python</name>
    <name type="synonym">Python molurus bivittatus</name>
    <dbReference type="NCBI Taxonomy" id="176946"/>
    <lineage>
        <taxon>Eukaryota</taxon>
        <taxon>Metazoa</taxon>
        <taxon>Chordata</taxon>
        <taxon>Craniata</taxon>
        <taxon>Vertebrata</taxon>
        <taxon>Euteleostomi</taxon>
        <taxon>Lepidosauria</taxon>
        <taxon>Squamata</taxon>
        <taxon>Bifurcata</taxon>
        <taxon>Unidentata</taxon>
        <taxon>Episquamata</taxon>
        <taxon>Toxicofera</taxon>
        <taxon>Serpentes</taxon>
        <taxon>Henophidia</taxon>
        <taxon>Pythonidae</taxon>
        <taxon>Python</taxon>
    </lineage>
</organism>
<keyword evidence="2" id="KW-0813">Transport</keyword>
<keyword evidence="12" id="KW-0407">Ion channel</keyword>
<dbReference type="GO" id="GO:0005886">
    <property type="term" value="C:plasma membrane"/>
    <property type="evidence" value="ECO:0007669"/>
    <property type="project" value="UniProtKB-SubCell"/>
</dbReference>
<dbReference type="InterPro" id="IPR003591">
    <property type="entry name" value="Leu-rich_rpt_typical-subtyp"/>
</dbReference>